<reference evidence="3 4" key="1">
    <citation type="submission" date="2017-05" db="EMBL/GenBank/DDBJ databases">
        <title>Complete and WGS of Bordetella genogroups.</title>
        <authorList>
            <person name="Spilker T."/>
            <person name="LiPuma J."/>
        </authorList>
    </citation>
    <scope>NUCLEOTIDE SEQUENCE [LARGE SCALE GENOMIC DNA]</scope>
    <source>
        <strain evidence="3 4">AU17164</strain>
    </source>
</reference>
<dbReference type="EMBL" id="CP021109">
    <property type="protein sequence ID" value="ARP85708.1"/>
    <property type="molecule type" value="Genomic_DNA"/>
</dbReference>
<evidence type="ECO:0000256" key="1">
    <source>
        <dbReference type="SAM" id="MobiDB-lite"/>
    </source>
</evidence>
<keyword evidence="4" id="KW-1185">Reference proteome</keyword>
<dbReference type="Pfam" id="PF13560">
    <property type="entry name" value="HTH_31"/>
    <property type="match status" value="1"/>
</dbReference>
<proteinExistence type="predicted"/>
<evidence type="ECO:0000313" key="3">
    <source>
        <dbReference type="EMBL" id="ARP85708.1"/>
    </source>
</evidence>
<dbReference type="SUPFAM" id="SSF47413">
    <property type="entry name" value="lambda repressor-like DNA-binding domains"/>
    <property type="match status" value="1"/>
</dbReference>
<dbReference type="GO" id="GO:0003677">
    <property type="term" value="F:DNA binding"/>
    <property type="evidence" value="ECO:0007669"/>
    <property type="project" value="InterPro"/>
</dbReference>
<dbReference type="Proteomes" id="UP000194139">
    <property type="component" value="Chromosome"/>
</dbReference>
<dbReference type="PROSITE" id="PS50943">
    <property type="entry name" value="HTH_CROC1"/>
    <property type="match status" value="1"/>
</dbReference>
<dbReference type="SMART" id="SM00530">
    <property type="entry name" value="HTH_XRE"/>
    <property type="match status" value="1"/>
</dbReference>
<dbReference type="AlphaFoldDB" id="A0A1W6YXC6"/>
<dbReference type="InterPro" id="IPR001387">
    <property type="entry name" value="Cro/C1-type_HTH"/>
</dbReference>
<feature type="compositionally biased region" description="Basic and acidic residues" evidence="1">
    <location>
        <begin position="114"/>
        <end position="129"/>
    </location>
</feature>
<dbReference type="RefSeq" id="WP_086071756.1">
    <property type="nucleotide sequence ID" value="NZ_CP021109.1"/>
</dbReference>
<gene>
    <name evidence="3" type="ORF">CAL13_05440</name>
</gene>
<sequence>MLTSRLKEARLRAGLSQERLGTLAGLDEMSASSRMNQYERGKHTPGFFLIERLAQALNIPTPWFYTRDDDLADLLLAYNALPAHVQRKVVAYVKSLAAENQARDGVADPLRPAVDGDGHEPDNLVRDKQAANARNVDGHAANAGDVDERPVGGDDADDARGHPARHAHPQRDGQDSGVPETASEPQDRPPTDGEGPDGVTYSRSSPGRNRSMKPAPRQATDGRNRK</sequence>
<evidence type="ECO:0000259" key="2">
    <source>
        <dbReference type="PROSITE" id="PS50943"/>
    </source>
</evidence>
<feature type="domain" description="HTH cro/C1-type" evidence="2">
    <location>
        <begin position="6"/>
        <end position="64"/>
    </location>
</feature>
<protein>
    <recommendedName>
        <fullName evidence="2">HTH cro/C1-type domain-containing protein</fullName>
    </recommendedName>
</protein>
<feature type="region of interest" description="Disordered" evidence="1">
    <location>
        <begin position="100"/>
        <end position="226"/>
    </location>
</feature>
<name>A0A1W6YXC6_9BORD</name>
<dbReference type="CDD" id="cd00093">
    <property type="entry name" value="HTH_XRE"/>
    <property type="match status" value="1"/>
</dbReference>
<accession>A0A1W6YXC6</accession>
<dbReference type="InterPro" id="IPR010982">
    <property type="entry name" value="Lambda_DNA-bd_dom_sf"/>
</dbReference>
<dbReference type="Gene3D" id="1.10.260.40">
    <property type="entry name" value="lambda repressor-like DNA-binding domains"/>
    <property type="match status" value="1"/>
</dbReference>
<evidence type="ECO:0000313" key="4">
    <source>
        <dbReference type="Proteomes" id="UP000194139"/>
    </source>
</evidence>
<organism evidence="3 4">
    <name type="scientific">Bordetella genomosp. 9</name>
    <dbReference type="NCBI Taxonomy" id="1416803"/>
    <lineage>
        <taxon>Bacteria</taxon>
        <taxon>Pseudomonadati</taxon>
        <taxon>Pseudomonadota</taxon>
        <taxon>Betaproteobacteria</taxon>
        <taxon>Burkholderiales</taxon>
        <taxon>Alcaligenaceae</taxon>
        <taxon>Bordetella</taxon>
    </lineage>
</organism>